<name>A0ABP0ATD4_9PEZI</name>
<dbReference type="Pfam" id="PF04676">
    <property type="entry name" value="CwfJ_C_2"/>
    <property type="match status" value="1"/>
</dbReference>
<dbReference type="InterPro" id="IPR006767">
    <property type="entry name" value="Cwf19-like_C_dom-2"/>
</dbReference>
<evidence type="ECO:0000259" key="2">
    <source>
        <dbReference type="Pfam" id="PF04676"/>
    </source>
</evidence>
<accession>A0ABP0ATD4</accession>
<dbReference type="CDD" id="cd07380">
    <property type="entry name" value="MPP_CWF19_N"/>
    <property type="match status" value="1"/>
</dbReference>
<evidence type="ECO:0000256" key="1">
    <source>
        <dbReference type="SAM" id="MobiDB-lite"/>
    </source>
</evidence>
<dbReference type="InterPro" id="IPR006768">
    <property type="entry name" value="Cwf19-like_C_dom-1"/>
</dbReference>
<dbReference type="InterPro" id="IPR040194">
    <property type="entry name" value="Cwf19-like"/>
</dbReference>
<evidence type="ECO:0000313" key="4">
    <source>
        <dbReference type="EMBL" id="CAK7210510.1"/>
    </source>
</evidence>
<feature type="region of interest" description="Disordered" evidence="1">
    <location>
        <begin position="296"/>
        <end position="341"/>
    </location>
</feature>
<evidence type="ECO:0000313" key="5">
    <source>
        <dbReference type="Proteomes" id="UP001642406"/>
    </source>
</evidence>
<dbReference type="Pfam" id="PF04677">
    <property type="entry name" value="CwfJ_C_1"/>
    <property type="match status" value="1"/>
</dbReference>
<reference evidence="4 5" key="1">
    <citation type="submission" date="2024-01" db="EMBL/GenBank/DDBJ databases">
        <authorList>
            <person name="Allen C."/>
            <person name="Tagirdzhanova G."/>
        </authorList>
    </citation>
    <scope>NUCLEOTIDE SEQUENCE [LARGE SCALE GENOMIC DNA]</scope>
</reference>
<feature type="domain" description="Cwf19-like C-terminal" evidence="3">
    <location>
        <begin position="346"/>
        <end position="495"/>
    </location>
</feature>
<dbReference type="PANTHER" id="PTHR12072:SF4">
    <property type="entry name" value="CWF19-LIKE PROTEIN 1"/>
    <property type="match status" value="1"/>
</dbReference>
<organism evidence="4 5">
    <name type="scientific">Sporothrix bragantina</name>
    <dbReference type="NCBI Taxonomy" id="671064"/>
    <lineage>
        <taxon>Eukaryota</taxon>
        <taxon>Fungi</taxon>
        <taxon>Dikarya</taxon>
        <taxon>Ascomycota</taxon>
        <taxon>Pezizomycotina</taxon>
        <taxon>Sordariomycetes</taxon>
        <taxon>Sordariomycetidae</taxon>
        <taxon>Ophiostomatales</taxon>
        <taxon>Ophiostomataceae</taxon>
        <taxon>Sporothrix</taxon>
    </lineage>
</organism>
<dbReference type="Proteomes" id="UP001642406">
    <property type="component" value="Unassembled WGS sequence"/>
</dbReference>
<evidence type="ECO:0000259" key="3">
    <source>
        <dbReference type="Pfam" id="PF04677"/>
    </source>
</evidence>
<gene>
    <name evidence="4" type="ORF">SBRCBS47491_000808</name>
</gene>
<proteinExistence type="predicted"/>
<sequence length="627" mass="67324">MADPPKTIVLGSVNGQFAAAFKKLGTLHAKNQFACCIATGNLFGTDNDDNEAADNELSQLLSGQIEVPVTTYFTVGTRPFPARIAERLEKAAETDDGEGNEICPNLHYLGKRSVTKTAEGLRIVALGGLLVEDDGAASADGVVRAGPSTDACLPFHSVADEASLRGAHGADILLTAIWPRGIQRGSAQAQALLSDTTLAKIPSSDGLADLVAALRPRYHLTSSPDLEDGEQVSFYEREAFFHPERPDSSHSLAIDVTRFLSLASWGNASKAKSLYAFALSREAPTLVPAGCTPSPFLGRANGQKKRRAPLEPEPYSRFSQDGRGGGRGGRHGKRTRRDQQAHVPLGPDRCFFCLSNPNLPTHMLASIGDDAYLATAKGPLPLPTTFAEQGLAAPAEGGTPPNSFPGHMIIVPLSHAPTISAGAMHPAEDTGLNTEASAGQVVATKTFCEMTRFRESLQAMVASRTHQRLGTVTWEISRQRNVHVHWQFVPVPADLVVGGLVEAAFRVEAANLELPPLVEESQEKGGVMAGDNYKPIEGDYFRVWIWGETGEASDESGGRIVGKTLVMHLDEGSYFDLQYGRRVVAKLLGLEATRTVWQECSQTEAEEEADVAAFRAAYAPWDFTLAE</sequence>
<protein>
    <submittedName>
        <fullName evidence="4">Uncharacterized protein</fullName>
    </submittedName>
</protein>
<keyword evidence="5" id="KW-1185">Reference proteome</keyword>
<dbReference type="EMBL" id="CAWUHC010000004">
    <property type="protein sequence ID" value="CAK7210510.1"/>
    <property type="molecule type" value="Genomic_DNA"/>
</dbReference>
<feature type="domain" description="Cwf19-like protein C-terminal" evidence="2">
    <location>
        <begin position="563"/>
        <end position="624"/>
    </location>
</feature>
<comment type="caution">
    <text evidence="4">The sequence shown here is derived from an EMBL/GenBank/DDBJ whole genome shotgun (WGS) entry which is preliminary data.</text>
</comment>
<dbReference type="PANTHER" id="PTHR12072">
    <property type="entry name" value="CWF19, CELL CYCLE CONTROL PROTEIN"/>
    <property type="match status" value="1"/>
</dbReference>